<evidence type="ECO:0000256" key="1">
    <source>
        <dbReference type="ARBA" id="ARBA00022553"/>
    </source>
</evidence>
<comment type="caution">
    <text evidence="9">The sequence shown here is derived from an EMBL/GenBank/DDBJ whole genome shotgun (WGS) entry which is preliminary data.</text>
</comment>
<dbReference type="InterPro" id="IPR003018">
    <property type="entry name" value="GAF"/>
</dbReference>
<evidence type="ECO:0000259" key="6">
    <source>
        <dbReference type="PROSITE" id="PS50109"/>
    </source>
</evidence>
<dbReference type="InterPro" id="IPR029016">
    <property type="entry name" value="GAF-like_dom_sf"/>
</dbReference>
<dbReference type="PROSITE" id="PS50112">
    <property type="entry name" value="PAS"/>
    <property type="match status" value="1"/>
</dbReference>
<dbReference type="PANTHER" id="PTHR45339:SF1">
    <property type="entry name" value="HYBRID SIGNAL TRANSDUCTION HISTIDINE KINASE J"/>
    <property type="match status" value="1"/>
</dbReference>
<keyword evidence="4" id="KW-0902">Two-component regulatory system</keyword>
<dbReference type="Pfam" id="PF13185">
    <property type="entry name" value="GAF_2"/>
    <property type="match status" value="1"/>
</dbReference>
<dbReference type="SUPFAM" id="SSF55874">
    <property type="entry name" value="ATPase domain of HSP90 chaperone/DNA topoisomerase II/histidine kinase"/>
    <property type="match status" value="1"/>
</dbReference>
<dbReference type="InterPro" id="IPR003594">
    <property type="entry name" value="HATPase_dom"/>
</dbReference>
<protein>
    <recommendedName>
        <fullName evidence="11">Histidine kinase</fullName>
    </recommendedName>
</protein>
<dbReference type="Gene3D" id="3.30.450.20">
    <property type="entry name" value="PAS domain"/>
    <property type="match status" value="1"/>
</dbReference>
<dbReference type="Gene3D" id="3.30.450.40">
    <property type="match status" value="1"/>
</dbReference>
<evidence type="ECO:0000256" key="5">
    <source>
        <dbReference type="PROSITE-ProRule" id="PRU00169"/>
    </source>
</evidence>
<dbReference type="CDD" id="cd00130">
    <property type="entry name" value="PAS"/>
    <property type="match status" value="1"/>
</dbReference>
<dbReference type="EMBL" id="MFNF01000034">
    <property type="protein sequence ID" value="OGH01490.1"/>
    <property type="molecule type" value="Genomic_DNA"/>
</dbReference>
<dbReference type="SUPFAM" id="SSF55781">
    <property type="entry name" value="GAF domain-like"/>
    <property type="match status" value="1"/>
</dbReference>
<dbReference type="PROSITE" id="PS50109">
    <property type="entry name" value="HIS_KIN"/>
    <property type="match status" value="1"/>
</dbReference>
<evidence type="ECO:0000256" key="2">
    <source>
        <dbReference type="ARBA" id="ARBA00022679"/>
    </source>
</evidence>
<dbReference type="InterPro" id="IPR013767">
    <property type="entry name" value="PAS_fold"/>
</dbReference>
<keyword evidence="2" id="KW-0808">Transferase</keyword>
<dbReference type="Pfam" id="PF00989">
    <property type="entry name" value="PAS"/>
    <property type="match status" value="1"/>
</dbReference>
<dbReference type="InterPro" id="IPR036890">
    <property type="entry name" value="HATPase_C_sf"/>
</dbReference>
<reference evidence="9 10" key="1">
    <citation type="journal article" date="2016" name="Nat. Commun.">
        <title>Thousands of microbial genomes shed light on interconnected biogeochemical processes in an aquifer system.</title>
        <authorList>
            <person name="Anantharaman K."/>
            <person name="Brown C.T."/>
            <person name="Hug L.A."/>
            <person name="Sharon I."/>
            <person name="Castelle C.J."/>
            <person name="Probst A.J."/>
            <person name="Thomas B.C."/>
            <person name="Singh A."/>
            <person name="Wilkins M.J."/>
            <person name="Karaoz U."/>
            <person name="Brodie E.L."/>
            <person name="Williams K.H."/>
            <person name="Hubbard S.S."/>
            <person name="Banfield J.F."/>
        </authorList>
    </citation>
    <scope>NUCLEOTIDE SEQUENCE [LARGE SCALE GENOMIC DNA]</scope>
</reference>
<dbReference type="SUPFAM" id="SSF55785">
    <property type="entry name" value="PYP-like sensor domain (PAS domain)"/>
    <property type="match status" value="1"/>
</dbReference>
<dbReference type="InterPro" id="IPR011006">
    <property type="entry name" value="CheY-like_superfamily"/>
</dbReference>
<feature type="domain" description="Response regulatory" evidence="7">
    <location>
        <begin position="860"/>
        <end position="979"/>
    </location>
</feature>
<gene>
    <name evidence="9" type="ORF">A2557_04530</name>
</gene>
<dbReference type="GO" id="GO:0006355">
    <property type="term" value="P:regulation of DNA-templated transcription"/>
    <property type="evidence" value="ECO:0007669"/>
    <property type="project" value="InterPro"/>
</dbReference>
<dbReference type="SMART" id="SM00387">
    <property type="entry name" value="HATPase_c"/>
    <property type="match status" value="1"/>
</dbReference>
<evidence type="ECO:0000259" key="8">
    <source>
        <dbReference type="PROSITE" id="PS50112"/>
    </source>
</evidence>
<keyword evidence="1 5" id="KW-0597">Phosphoprotein</keyword>
<feature type="domain" description="Histidine kinase" evidence="6">
    <location>
        <begin position="620"/>
        <end position="841"/>
    </location>
</feature>
<feature type="modified residue" description="4-aspartylphosphate" evidence="5">
    <location>
        <position position="1045"/>
    </location>
</feature>
<dbReference type="GO" id="GO:0000160">
    <property type="term" value="P:phosphorelay signal transduction system"/>
    <property type="evidence" value="ECO:0007669"/>
    <property type="project" value="UniProtKB-KW"/>
</dbReference>
<dbReference type="SMART" id="SM00065">
    <property type="entry name" value="GAF"/>
    <property type="match status" value="1"/>
</dbReference>
<evidence type="ECO:0000313" key="10">
    <source>
        <dbReference type="Proteomes" id="UP000177583"/>
    </source>
</evidence>
<dbReference type="SMART" id="SM00091">
    <property type="entry name" value="PAS"/>
    <property type="match status" value="1"/>
</dbReference>
<dbReference type="GO" id="GO:0016301">
    <property type="term" value="F:kinase activity"/>
    <property type="evidence" value="ECO:0007669"/>
    <property type="project" value="UniProtKB-KW"/>
</dbReference>
<name>A0A1F6GU07_9PROT</name>
<keyword evidence="3" id="KW-0418">Kinase</keyword>
<dbReference type="Pfam" id="PF02518">
    <property type="entry name" value="HATPase_c"/>
    <property type="match status" value="1"/>
</dbReference>
<dbReference type="SUPFAM" id="SSF52172">
    <property type="entry name" value="CheY-like"/>
    <property type="match status" value="2"/>
</dbReference>
<dbReference type="AlphaFoldDB" id="A0A1F6GU07"/>
<evidence type="ECO:0000256" key="3">
    <source>
        <dbReference type="ARBA" id="ARBA00022777"/>
    </source>
</evidence>
<feature type="domain" description="PAS" evidence="8">
    <location>
        <begin position="471"/>
        <end position="521"/>
    </location>
</feature>
<dbReference type="PANTHER" id="PTHR45339">
    <property type="entry name" value="HYBRID SIGNAL TRANSDUCTION HISTIDINE KINASE J"/>
    <property type="match status" value="1"/>
</dbReference>
<evidence type="ECO:0000259" key="7">
    <source>
        <dbReference type="PROSITE" id="PS50110"/>
    </source>
</evidence>
<evidence type="ECO:0000256" key="4">
    <source>
        <dbReference type="ARBA" id="ARBA00023012"/>
    </source>
</evidence>
<evidence type="ECO:0000313" key="9">
    <source>
        <dbReference type="EMBL" id="OGH01490.1"/>
    </source>
</evidence>
<dbReference type="SMART" id="SM00448">
    <property type="entry name" value="REC"/>
    <property type="match status" value="1"/>
</dbReference>
<dbReference type="Gene3D" id="3.40.50.2300">
    <property type="match status" value="1"/>
</dbReference>
<dbReference type="Gene3D" id="3.30.565.10">
    <property type="entry name" value="Histidine kinase-like ATPase, C-terminal domain"/>
    <property type="match status" value="1"/>
</dbReference>
<sequence>MRLKVILPLLSLLLGLVALYLTAFSQWQQRDLVQTQRLQGQLEKGLTQAAQAQTRFLDALALWGKAAGTGETGIQALFDQADRGGLNPQGLVRLEHWNSAKAKKRTSELGKGFSLKLEPAQAKEQKEFWVITGSVRNQENLVGLETSALFPTSLGDKPRFVTLDLPGQKGSWLAWPTGEAAEETWLLLAFDPREIFGKNLLPLPGSLGYRLSWGEIQLTKEPAGSGEPVKRSQTLETPLAPMELQVTGLQSSASWLGEELELGLLALLLVLTLAVAGGFFRLAQWLEKDQADRDLWRKRAEGYRSTLLEVRTEKGVKEALVKALEEICRYTHWPLAHVTLPDESRQEALANLWYELEPGKHKSFTQAASSRNFQSGESLMDRVLAHEKIVWIEDITHDVSFARTKINYDFGIRTAIGFPVKVGSEIVTVMEFYSDQILTWDQERVDWCEAILAQVASLLETHWATNACQRLEGRFETIFSEAGQPMLLLTGAGMIERVNKAAEKAFGYPAGELRGRSLDLLLGEHDKIKEQLLLALNPGNKLPPERTLKARRKDGQLIESDWGFAEVTAHGPRTLLTRISLEVAPPLPAKTTVAGSLSSGYQTQERLSTEAKLRGDYLSALGLEVQVPAQAVANLSRRLLDEAPGQDRRPWLVTLNLMGERLSRKLTRALELSRVESGGVQMAEHPFDLKRLLSRLLDRFSPAAQEKGVELFVYSNADVPNALVGDPRRLETVLSVLLENGLDYTSKGEVWIEVTAVSQQSGIVELRFTVKDSGQGIGEAKLQALKTLLTQKGKVASKEGAMIALSLKLANGLAEIMGTGIKIVSQLGKGAQFSFTLRCELQPEPQTKGVRLVRDLSGAKILLIVANEAFGQALQKYLLIWGAQPQWLRNPLELQKVISANNLGIRKADLVIFDALAAGSNLEEQVREMRNYTEEVPLVWLSDRQGLPKPPADLVSGWITRLSKPVKPAEFYPILMRLMDRWDDNLAEESAEPQTSVLVVDDKKAEVQLMVSALEEEGYKVRFAQSAQEALEAYKQSGFSLALVDLGLPGTDGVELIRRLRTLEQEQLGYSRPLFALTAPGEGSRNQEAFEAGADNTLAKPVNNGVLIEMIRSTLYL</sequence>
<feature type="modified residue" description="4-aspartylphosphate" evidence="5">
    <location>
        <position position="914"/>
    </location>
</feature>
<dbReference type="Proteomes" id="UP000177583">
    <property type="component" value="Unassembled WGS sequence"/>
</dbReference>
<dbReference type="PROSITE" id="PS50110">
    <property type="entry name" value="RESPONSE_REGULATORY"/>
    <property type="match status" value="2"/>
</dbReference>
<evidence type="ECO:0008006" key="11">
    <source>
        <dbReference type="Google" id="ProtNLM"/>
    </source>
</evidence>
<dbReference type="NCBIfam" id="TIGR00229">
    <property type="entry name" value="sensory_box"/>
    <property type="match status" value="1"/>
</dbReference>
<dbReference type="InterPro" id="IPR005467">
    <property type="entry name" value="His_kinase_dom"/>
</dbReference>
<accession>A0A1F6GU07</accession>
<proteinExistence type="predicted"/>
<dbReference type="InterPro" id="IPR035965">
    <property type="entry name" value="PAS-like_dom_sf"/>
</dbReference>
<dbReference type="InterPro" id="IPR000014">
    <property type="entry name" value="PAS"/>
</dbReference>
<organism evidence="9 10">
    <name type="scientific">Candidatus Lambdaproteobacteria bacterium RIFOXYD2_FULL_56_26</name>
    <dbReference type="NCBI Taxonomy" id="1817773"/>
    <lineage>
        <taxon>Bacteria</taxon>
        <taxon>Pseudomonadati</taxon>
        <taxon>Pseudomonadota</taxon>
        <taxon>Candidatus Lambdaproteobacteria</taxon>
    </lineage>
</organism>
<dbReference type="InterPro" id="IPR001789">
    <property type="entry name" value="Sig_transdc_resp-reg_receiver"/>
</dbReference>
<dbReference type="Pfam" id="PF00072">
    <property type="entry name" value="Response_reg"/>
    <property type="match status" value="1"/>
</dbReference>
<feature type="domain" description="Response regulatory" evidence="7">
    <location>
        <begin position="996"/>
        <end position="1115"/>
    </location>
</feature>